<evidence type="ECO:0008006" key="11">
    <source>
        <dbReference type="Google" id="ProtNLM"/>
    </source>
</evidence>
<evidence type="ECO:0000256" key="6">
    <source>
        <dbReference type="ARBA" id="ARBA00023136"/>
    </source>
</evidence>
<dbReference type="InterPro" id="IPR051788">
    <property type="entry name" value="MFS_Transporter"/>
</dbReference>
<dbReference type="InterPro" id="IPR036259">
    <property type="entry name" value="MFS_trans_sf"/>
</dbReference>
<feature type="region of interest" description="Disordered" evidence="7">
    <location>
        <begin position="1"/>
        <end position="23"/>
    </location>
</feature>
<keyword evidence="5 8" id="KW-1133">Transmembrane helix</keyword>
<feature type="transmembrane region" description="Helical" evidence="8">
    <location>
        <begin position="337"/>
        <end position="357"/>
    </location>
</feature>
<feature type="compositionally biased region" description="Basic and acidic residues" evidence="7">
    <location>
        <begin position="1"/>
        <end position="22"/>
    </location>
</feature>
<evidence type="ECO:0000313" key="10">
    <source>
        <dbReference type="Proteomes" id="UP000481421"/>
    </source>
</evidence>
<comment type="subcellular location">
    <subcellularLocation>
        <location evidence="1">Endomembrane system</location>
        <topology evidence="1">Multi-pass membrane protein</topology>
    </subcellularLocation>
</comment>
<evidence type="ECO:0000313" key="9">
    <source>
        <dbReference type="EMBL" id="NEX46142.1"/>
    </source>
</evidence>
<accession>A0A6B3RSX2</accession>
<sequence>MTPPRAREMESGQPHPKPEDRMSNPARASLSLLLVGIATFIMMGAGQSLYGPALPAFGRNLALSAAQAGWLVSAHWVGCAVGVAMMYRWGTRISPRHTVALMAAGAAAIAAGLGVAATFAGALVFGTGYGLATVVFNPRILRAFGARGTAMVSLVNASFGIGAIAAPLIFVWIGSQPTLAYGLVAGLALLIWLGAGPAGKAAPPPAPGSTGPFRPMLSFQLFAVAGIGIEATLIGLGPSALIGAGLPEATAAQLLSGFFVAFLGARTLLIFTAHLVAPFLLYVGAMTAVAVMAALAAWVSPGLFFVAMGLPAGLFFPGFYVAASLRMGDDPRTAPTIIAAGLVGGITAPVVLAPLLGPLGGSGFFVVIATVAALCAVLGLQLYLRLPELRR</sequence>
<evidence type="ECO:0000256" key="1">
    <source>
        <dbReference type="ARBA" id="ARBA00004127"/>
    </source>
</evidence>
<evidence type="ECO:0000256" key="5">
    <source>
        <dbReference type="ARBA" id="ARBA00022989"/>
    </source>
</evidence>
<keyword evidence="10" id="KW-1185">Reference proteome</keyword>
<feature type="transmembrane region" description="Helical" evidence="8">
    <location>
        <begin position="219"/>
        <end position="242"/>
    </location>
</feature>
<protein>
    <recommendedName>
        <fullName evidence="11">MFS transporter</fullName>
    </recommendedName>
</protein>
<dbReference type="GO" id="GO:0012505">
    <property type="term" value="C:endomembrane system"/>
    <property type="evidence" value="ECO:0007669"/>
    <property type="project" value="UniProtKB-SubCell"/>
</dbReference>
<feature type="transmembrane region" description="Helical" evidence="8">
    <location>
        <begin position="123"/>
        <end position="141"/>
    </location>
</feature>
<evidence type="ECO:0000256" key="3">
    <source>
        <dbReference type="ARBA" id="ARBA00022448"/>
    </source>
</evidence>
<feature type="transmembrane region" description="Helical" evidence="8">
    <location>
        <begin position="363"/>
        <end position="384"/>
    </location>
</feature>
<dbReference type="AlphaFoldDB" id="A0A6B3RSX2"/>
<comment type="similarity">
    <text evidence="2">Belongs to the major facilitator superfamily.</text>
</comment>
<dbReference type="PANTHER" id="PTHR23514:SF3">
    <property type="entry name" value="BYPASS OF STOP CODON PROTEIN 6"/>
    <property type="match status" value="1"/>
</dbReference>
<feature type="transmembrane region" description="Helical" evidence="8">
    <location>
        <begin position="179"/>
        <end position="198"/>
    </location>
</feature>
<feature type="transmembrane region" description="Helical" evidence="8">
    <location>
        <begin position="254"/>
        <end position="272"/>
    </location>
</feature>
<keyword evidence="3" id="KW-0813">Transport</keyword>
<dbReference type="Gene3D" id="1.20.1250.20">
    <property type="entry name" value="MFS general substrate transporter like domains"/>
    <property type="match status" value="1"/>
</dbReference>
<dbReference type="Proteomes" id="UP000481421">
    <property type="component" value="Unassembled WGS sequence"/>
</dbReference>
<name>A0A6B3RSX2_9RHOB</name>
<dbReference type="RefSeq" id="WP_164610562.1">
    <property type="nucleotide sequence ID" value="NZ_JAAIKE010000002.1"/>
</dbReference>
<evidence type="ECO:0000256" key="7">
    <source>
        <dbReference type="SAM" id="MobiDB-lite"/>
    </source>
</evidence>
<proteinExistence type="inferred from homology"/>
<gene>
    <name evidence="9" type="ORF">G3572_07995</name>
</gene>
<dbReference type="PANTHER" id="PTHR23514">
    <property type="entry name" value="BYPASS OF STOP CODON PROTEIN 6"/>
    <property type="match status" value="1"/>
</dbReference>
<keyword evidence="4 8" id="KW-0812">Transmembrane</keyword>
<feature type="transmembrane region" description="Helical" evidence="8">
    <location>
        <begin position="279"/>
        <end position="298"/>
    </location>
</feature>
<feature type="transmembrane region" description="Helical" evidence="8">
    <location>
        <begin position="30"/>
        <end position="50"/>
    </location>
</feature>
<dbReference type="EMBL" id="JAAIKE010000002">
    <property type="protein sequence ID" value="NEX46142.1"/>
    <property type="molecule type" value="Genomic_DNA"/>
</dbReference>
<dbReference type="SUPFAM" id="SSF103473">
    <property type="entry name" value="MFS general substrate transporter"/>
    <property type="match status" value="1"/>
</dbReference>
<dbReference type="Pfam" id="PF07690">
    <property type="entry name" value="MFS_1"/>
    <property type="match status" value="1"/>
</dbReference>
<feature type="transmembrane region" description="Helical" evidence="8">
    <location>
        <begin position="99"/>
        <end position="117"/>
    </location>
</feature>
<reference evidence="9 10" key="1">
    <citation type="submission" date="2020-02" db="EMBL/GenBank/DDBJ databases">
        <title>Rhodobacter algicola sp. nov., isolated from microalga culture.</title>
        <authorList>
            <person name="Park C.-Y."/>
        </authorList>
    </citation>
    <scope>NUCLEOTIDE SEQUENCE [LARGE SCALE GENOMIC DNA]</scope>
    <source>
        <strain evidence="9 10">ETT8</strain>
    </source>
</reference>
<dbReference type="GO" id="GO:0022857">
    <property type="term" value="F:transmembrane transporter activity"/>
    <property type="evidence" value="ECO:0007669"/>
    <property type="project" value="InterPro"/>
</dbReference>
<dbReference type="GO" id="GO:0016020">
    <property type="term" value="C:membrane"/>
    <property type="evidence" value="ECO:0007669"/>
    <property type="project" value="TreeGrafter"/>
</dbReference>
<feature type="transmembrane region" description="Helical" evidence="8">
    <location>
        <begin position="153"/>
        <end position="173"/>
    </location>
</feature>
<keyword evidence="6 8" id="KW-0472">Membrane</keyword>
<comment type="caution">
    <text evidence="9">The sequence shown here is derived from an EMBL/GenBank/DDBJ whole genome shotgun (WGS) entry which is preliminary data.</text>
</comment>
<evidence type="ECO:0000256" key="4">
    <source>
        <dbReference type="ARBA" id="ARBA00022692"/>
    </source>
</evidence>
<evidence type="ECO:0000256" key="8">
    <source>
        <dbReference type="SAM" id="Phobius"/>
    </source>
</evidence>
<organism evidence="9 10">
    <name type="scientific">Pseudotabrizicola algicola</name>
    <dbReference type="NCBI Taxonomy" id="2709381"/>
    <lineage>
        <taxon>Bacteria</taxon>
        <taxon>Pseudomonadati</taxon>
        <taxon>Pseudomonadota</taxon>
        <taxon>Alphaproteobacteria</taxon>
        <taxon>Rhodobacterales</taxon>
        <taxon>Paracoccaceae</taxon>
        <taxon>Pseudotabrizicola</taxon>
    </lineage>
</organism>
<feature type="transmembrane region" description="Helical" evidence="8">
    <location>
        <begin position="304"/>
        <end position="325"/>
    </location>
</feature>
<feature type="transmembrane region" description="Helical" evidence="8">
    <location>
        <begin position="70"/>
        <end position="87"/>
    </location>
</feature>
<dbReference type="InterPro" id="IPR011701">
    <property type="entry name" value="MFS"/>
</dbReference>
<evidence type="ECO:0000256" key="2">
    <source>
        <dbReference type="ARBA" id="ARBA00008335"/>
    </source>
</evidence>